<dbReference type="Proteomes" id="UP000775129">
    <property type="component" value="Unassembled WGS sequence"/>
</dbReference>
<dbReference type="EMBL" id="DYWO01000474">
    <property type="protein sequence ID" value="HJF51265.1"/>
    <property type="molecule type" value="Genomic_DNA"/>
</dbReference>
<evidence type="ECO:0000313" key="1">
    <source>
        <dbReference type="EMBL" id="HJF51265.1"/>
    </source>
</evidence>
<reference evidence="1" key="2">
    <citation type="submission" date="2021-09" db="EMBL/GenBank/DDBJ databases">
        <authorList>
            <person name="Gilroy R."/>
        </authorList>
    </citation>
    <scope>NUCLEOTIDE SEQUENCE</scope>
    <source>
        <strain evidence="1">1647</strain>
    </source>
</reference>
<organism evidence="1 2">
    <name type="scientific">Brachybacterium paraconglomeratum</name>
    <dbReference type="NCBI Taxonomy" id="173362"/>
    <lineage>
        <taxon>Bacteria</taxon>
        <taxon>Bacillati</taxon>
        <taxon>Actinomycetota</taxon>
        <taxon>Actinomycetes</taxon>
        <taxon>Micrococcales</taxon>
        <taxon>Dermabacteraceae</taxon>
        <taxon>Brachybacterium</taxon>
    </lineage>
</organism>
<proteinExistence type="predicted"/>
<reference evidence="1" key="1">
    <citation type="journal article" date="2021" name="PeerJ">
        <title>Extensive microbial diversity within the chicken gut microbiome revealed by metagenomics and culture.</title>
        <authorList>
            <person name="Gilroy R."/>
            <person name="Ravi A."/>
            <person name="Getino M."/>
            <person name="Pursley I."/>
            <person name="Horton D.L."/>
            <person name="Alikhan N.F."/>
            <person name="Baker D."/>
            <person name="Gharbi K."/>
            <person name="Hall N."/>
            <person name="Watson M."/>
            <person name="Adriaenssens E.M."/>
            <person name="Foster-Nyarko E."/>
            <person name="Jarju S."/>
            <person name="Secka A."/>
            <person name="Antonio M."/>
            <person name="Oren A."/>
            <person name="Chaudhuri R.R."/>
            <person name="La Ragione R."/>
            <person name="Hildebrand F."/>
            <person name="Pallen M.J."/>
        </authorList>
    </citation>
    <scope>NUCLEOTIDE SEQUENCE</scope>
    <source>
        <strain evidence="1">1647</strain>
    </source>
</reference>
<gene>
    <name evidence="1" type="ORF">K8W24_15995</name>
</gene>
<protein>
    <submittedName>
        <fullName evidence="1">Uncharacterized protein</fullName>
    </submittedName>
</protein>
<dbReference type="AlphaFoldDB" id="A0A921KRZ1"/>
<name>A0A921KRZ1_9MICO</name>
<evidence type="ECO:0000313" key="2">
    <source>
        <dbReference type="Proteomes" id="UP000775129"/>
    </source>
</evidence>
<accession>A0A921KRZ1</accession>
<comment type="caution">
    <text evidence="1">The sequence shown here is derived from an EMBL/GenBank/DDBJ whole genome shotgun (WGS) entry which is preliminary data.</text>
</comment>
<sequence>MIQKVLLTNSRGDIALAASSRELDHRNEFWVDGTPTGWYGGFSMRGENEERLGHGSFPTTRTRSARTLEVKAKIKLDSWDHANYVMRQLSAALADGEQGELTVEETGVPALTAVVERTGEVLIARTSPSAFTVSIPLTAPDPEMHTPWRETTLQPVGAGVGMEFPFLSRDLGRGPVVTFGTAIATDEWVWNEGNAQSAPVFTVVADSAGFAVGVGDRRVTYPWPTYQDIPVTVDMAGAVYVGGVDQSHLLGERGWGTVPPGGIEPVSFNFLSGGSGWATVRHRDTYI</sequence>